<dbReference type="AlphaFoldDB" id="A0A2S6CNQ7"/>
<dbReference type="OrthoDB" id="3650368at2759"/>
<evidence type="ECO:0000313" key="2">
    <source>
        <dbReference type="Proteomes" id="UP000237631"/>
    </source>
</evidence>
<reference evidence="2" key="1">
    <citation type="journal article" date="2017" name="bioRxiv">
        <title>Conservation of a gene cluster reveals novel cercosporin biosynthetic mechanisms and extends production to the genus Colletotrichum.</title>
        <authorList>
            <person name="de Jonge R."/>
            <person name="Ebert M.K."/>
            <person name="Huitt-Roehl C.R."/>
            <person name="Pal P."/>
            <person name="Suttle J.C."/>
            <person name="Spanner R.E."/>
            <person name="Neubauer J.D."/>
            <person name="Jurick W.M.II."/>
            <person name="Stott K.A."/>
            <person name="Secor G.A."/>
            <person name="Thomma B.P.H.J."/>
            <person name="Van de Peer Y."/>
            <person name="Townsend C.A."/>
            <person name="Bolton M.D."/>
        </authorList>
    </citation>
    <scope>NUCLEOTIDE SEQUENCE [LARGE SCALE GENOMIC DNA]</scope>
    <source>
        <strain evidence="2">CBS538.71</strain>
    </source>
</reference>
<evidence type="ECO:0000313" key="1">
    <source>
        <dbReference type="EMBL" id="PPJ61375.1"/>
    </source>
</evidence>
<accession>A0A2S6CNQ7</accession>
<keyword evidence="2" id="KW-1185">Reference proteome</keyword>
<organism evidence="1 2">
    <name type="scientific">Cercospora berteroae</name>
    <dbReference type="NCBI Taxonomy" id="357750"/>
    <lineage>
        <taxon>Eukaryota</taxon>
        <taxon>Fungi</taxon>
        <taxon>Dikarya</taxon>
        <taxon>Ascomycota</taxon>
        <taxon>Pezizomycotina</taxon>
        <taxon>Dothideomycetes</taxon>
        <taxon>Dothideomycetidae</taxon>
        <taxon>Mycosphaerellales</taxon>
        <taxon>Mycosphaerellaceae</taxon>
        <taxon>Cercospora</taxon>
    </lineage>
</organism>
<comment type="caution">
    <text evidence="1">The sequence shown here is derived from an EMBL/GenBank/DDBJ whole genome shotgun (WGS) entry which is preliminary data.</text>
</comment>
<dbReference type="Proteomes" id="UP000237631">
    <property type="component" value="Unassembled WGS sequence"/>
</dbReference>
<name>A0A2S6CNQ7_9PEZI</name>
<proteinExistence type="predicted"/>
<sequence length="241" mass="27021">MLKLSKQVSRRTGVWNDAQLDPDQLRGEFPAILQQSPSASMNSLLREYYSRVGEVGLRGEELAGLDFEYQQYKATRVEVEKRRGDAIAAAEESTAQCILAGLDPEALLPDTSLDGFMLPEPLFMARTQERQDTSAHILAGTAHVPQPDAADSKQAMVVEWATKVTAVDEEPAVPGITTEEILAMNQRQWDKWGHQIIQRPRGHSSESHLRWKGNESHKELMYSGQSSWLRILLLRVVISIT</sequence>
<gene>
    <name evidence="1" type="ORF">CBER1_09442</name>
</gene>
<dbReference type="EMBL" id="PNEN01000024">
    <property type="protein sequence ID" value="PPJ61375.1"/>
    <property type="molecule type" value="Genomic_DNA"/>
</dbReference>
<protein>
    <submittedName>
        <fullName evidence="1">Uncharacterized protein</fullName>
    </submittedName>
</protein>